<feature type="region of interest" description="Disordered" evidence="3">
    <location>
        <begin position="198"/>
        <end position="246"/>
    </location>
</feature>
<feature type="compositionally biased region" description="Polar residues" evidence="3">
    <location>
        <begin position="1"/>
        <end position="13"/>
    </location>
</feature>
<feature type="region of interest" description="Disordered" evidence="3">
    <location>
        <begin position="1165"/>
        <end position="1204"/>
    </location>
</feature>
<organism evidence="4 5">
    <name type="scientific">Prorocentrum cordatum</name>
    <dbReference type="NCBI Taxonomy" id="2364126"/>
    <lineage>
        <taxon>Eukaryota</taxon>
        <taxon>Sar</taxon>
        <taxon>Alveolata</taxon>
        <taxon>Dinophyceae</taxon>
        <taxon>Prorocentrales</taxon>
        <taxon>Prorocentraceae</taxon>
        <taxon>Prorocentrum</taxon>
    </lineage>
</organism>
<evidence type="ECO:0000313" key="5">
    <source>
        <dbReference type="Proteomes" id="UP001189429"/>
    </source>
</evidence>
<keyword evidence="5" id="KW-1185">Reference proteome</keyword>
<feature type="coiled-coil region" evidence="2">
    <location>
        <begin position="1419"/>
        <end position="1446"/>
    </location>
</feature>
<feature type="compositionally biased region" description="Basic and acidic residues" evidence="3">
    <location>
        <begin position="201"/>
        <end position="246"/>
    </location>
</feature>
<dbReference type="Gene3D" id="1.10.443.10">
    <property type="entry name" value="Intergrase catalytic core"/>
    <property type="match status" value="1"/>
</dbReference>
<accession>A0ABN9T481</accession>
<dbReference type="CDD" id="cd00397">
    <property type="entry name" value="DNA_BRE_C"/>
    <property type="match status" value="1"/>
</dbReference>
<evidence type="ECO:0000256" key="1">
    <source>
        <dbReference type="ARBA" id="ARBA00023172"/>
    </source>
</evidence>
<gene>
    <name evidence="4" type="ORF">PCOR1329_LOCUS35413</name>
</gene>
<sequence length="1447" mass="159337">MPTQQAELTQLNAQLKKDPNGEDSVESLFGSVFDTPEKKSAVEMISLKEKLFTEAAKKQSMSEQQEVKKEGGEWWEKYQNAKDKGREAQQAVKKAWAAEKLQVERTKYTKSQTHRQVDTKKGTYFSFARIVVEEGGYWDPSNITAAEHYCNCCLTMGGPWVRWSGMRNRLQFLYFEEGQQEEMERCWSIYSDMEASAAAKRQADGEHQAQPVEKRVKKEDQSDAEAEAHGMDLAPPERRKKDERKRLQLAETEAKKVVSTYNATMCGLTTLESASQTMADWAWFKESPQFQEQLKSKMKACSDAMPSLMVRMQTENMAAIKKNYTNEDMIIAADEIQRQEYAGKLISHITDMYMTGARMTAKAFTELAYYGHRAGVPELQQFEVAPSPVCSGNFQKKLDRALELGKYDSDMYFMNIPGKSRRDVCRTSKQISIQLPHEIIFNEIKKNPEILAFDPEFYGVVVDIKADWPEMATGCGFPAHSSGHAPCLLCSWDSERILQHRLGDHLDRHPPGNALRSWDATLIGHPRKERCYGGCIFIVGREKGPAPGGAVDDKSQHAKLALATPTKLSAAVPRTWAALVREPPPEPCDARALAPACPGLRLGRGPSPRLVHECRIATDTEDGIEFGMIHDPIANLVVGLLGVLLTLLAEGIGAEVLRWLRDGRVWLVFLGAPCGRWSQARSTGRAGAEVDRAGYACARFTVRVLRLCRQLGIHVALENPRRSGLWDWPPLAAEFRRSGCAHFDFDMCAFDAAWRKPTRLSTNLPGADSLERRCPGHRRHVILEGKVGGASGPAKWRTSYGGAYPPKLCRTFARVAAGAAPAGAWCLRGEGQTSDWWENWLLDTAGAAGAVASAPTIAPMTRKRRRASSVVDSAPGFLRRATVSARARNAYAKAFTLVQQFAAGRGASPQTMKEWDAILHDYLEMEFLEGASAAVGRVALYGTAWSLDFVTRNPSVLPLSKKALRGFASIRPDTMRDPPPLEAIWCLVGRLLLANTVDCDLASAFCLLAFDANLRPSEALELTAAQVIPPKRGTANRSWALVVAPEGGKPAKNKQFDQGVKIGAFGRSFAVDVLQKMPHRALPGTLLFRHLTLAKLEAIFRKYGDVDGVKITPHCLRHAGPSHDMHYNGASLDFVMMRGRWSVVNSARRYGMPAKLLRQLANWSARRSSRRRAAPPDARDRQELELGGPGLSHGRAAASGARAQVPRRIEQLGLELRQLRDDNFQIREEQLRLQTELRESARRRQQRKGGGRPSPAAGHEAAAAASAGADVDKEQQLAYMQQLVRALQAENASREQALLGGGQDAHDQGAEGVTTEEYLRLRARLASLQQAHLSQLRASRQLGSPFWHCSALTSAAASTCATPVSAAGRTCFAFPAGVAEASFARGGGASVASSAAVSGVVTPVSVLSAHVRPGRGDDIESLQEMLQALTTEQESLRNKVRKLAHKA</sequence>
<dbReference type="SUPFAM" id="SSF56349">
    <property type="entry name" value="DNA breaking-rejoining enzymes"/>
    <property type="match status" value="1"/>
</dbReference>
<feature type="region of interest" description="Disordered" evidence="3">
    <location>
        <begin position="1"/>
        <end position="23"/>
    </location>
</feature>
<proteinExistence type="predicted"/>
<comment type="caution">
    <text evidence="4">The sequence shown here is derived from an EMBL/GenBank/DDBJ whole genome shotgun (WGS) entry which is preliminary data.</text>
</comment>
<dbReference type="Proteomes" id="UP001189429">
    <property type="component" value="Unassembled WGS sequence"/>
</dbReference>
<keyword evidence="1" id="KW-0233">DNA recombination</keyword>
<keyword evidence="2" id="KW-0175">Coiled coil</keyword>
<dbReference type="InterPro" id="IPR011010">
    <property type="entry name" value="DNA_brk_join_enz"/>
</dbReference>
<feature type="compositionally biased region" description="Low complexity" evidence="3">
    <location>
        <begin position="1253"/>
        <end position="1269"/>
    </location>
</feature>
<dbReference type="EMBL" id="CAUYUJ010014327">
    <property type="protein sequence ID" value="CAK0839817.1"/>
    <property type="molecule type" value="Genomic_DNA"/>
</dbReference>
<evidence type="ECO:0000256" key="3">
    <source>
        <dbReference type="SAM" id="MobiDB-lite"/>
    </source>
</evidence>
<reference evidence="4" key="1">
    <citation type="submission" date="2023-10" db="EMBL/GenBank/DDBJ databases">
        <authorList>
            <person name="Chen Y."/>
            <person name="Shah S."/>
            <person name="Dougan E. K."/>
            <person name="Thang M."/>
            <person name="Chan C."/>
        </authorList>
    </citation>
    <scope>NUCLEOTIDE SEQUENCE [LARGE SCALE GENOMIC DNA]</scope>
</reference>
<protein>
    <submittedName>
        <fullName evidence="4">Uncharacterized protein</fullName>
    </submittedName>
</protein>
<feature type="compositionally biased region" description="Low complexity" evidence="3">
    <location>
        <begin position="1192"/>
        <end position="1203"/>
    </location>
</feature>
<feature type="region of interest" description="Disordered" evidence="3">
    <location>
        <begin position="1237"/>
        <end position="1269"/>
    </location>
</feature>
<dbReference type="InterPro" id="IPR013762">
    <property type="entry name" value="Integrase-like_cat_sf"/>
</dbReference>
<name>A0ABN9T481_9DINO</name>
<evidence type="ECO:0000256" key="2">
    <source>
        <dbReference type="SAM" id="Coils"/>
    </source>
</evidence>
<evidence type="ECO:0000313" key="4">
    <source>
        <dbReference type="EMBL" id="CAK0839817.1"/>
    </source>
</evidence>